<evidence type="ECO:0000259" key="1">
    <source>
        <dbReference type="Pfam" id="PF00534"/>
    </source>
</evidence>
<dbReference type="Pfam" id="PF00534">
    <property type="entry name" value="Glycos_transf_1"/>
    <property type="match status" value="1"/>
</dbReference>
<evidence type="ECO:0000259" key="2">
    <source>
        <dbReference type="Pfam" id="PF13477"/>
    </source>
</evidence>
<dbReference type="PANTHER" id="PTHR12526">
    <property type="entry name" value="GLYCOSYLTRANSFERASE"/>
    <property type="match status" value="1"/>
</dbReference>
<gene>
    <name evidence="3" type="ORF">SAMN04488081_1275</name>
</gene>
<evidence type="ECO:0000313" key="4">
    <source>
        <dbReference type="Proteomes" id="UP000198647"/>
    </source>
</evidence>
<accession>A0A1H3EL75</accession>
<dbReference type="Proteomes" id="UP000198647">
    <property type="component" value="Unassembled WGS sequence"/>
</dbReference>
<dbReference type="Gene3D" id="3.40.50.2000">
    <property type="entry name" value="Glycogen Phosphorylase B"/>
    <property type="match status" value="2"/>
</dbReference>
<evidence type="ECO:0000313" key="3">
    <source>
        <dbReference type="EMBL" id="SDX79317.1"/>
    </source>
</evidence>
<dbReference type="SUPFAM" id="SSF53756">
    <property type="entry name" value="UDP-Glycosyltransferase/glycogen phosphorylase"/>
    <property type="match status" value="1"/>
</dbReference>
<dbReference type="InterPro" id="IPR001296">
    <property type="entry name" value="Glyco_trans_1"/>
</dbReference>
<dbReference type="Pfam" id="PF13477">
    <property type="entry name" value="Glyco_trans_4_2"/>
    <property type="match status" value="1"/>
</dbReference>
<dbReference type="EMBL" id="FNOS01000003">
    <property type="protein sequence ID" value="SDX79317.1"/>
    <property type="molecule type" value="Genomic_DNA"/>
</dbReference>
<feature type="domain" description="Glycosyltransferase subfamily 4-like N-terminal" evidence="2">
    <location>
        <begin position="3"/>
        <end position="153"/>
    </location>
</feature>
<name>A0A1H3EL75_9BACI</name>
<dbReference type="CDD" id="cd03808">
    <property type="entry name" value="GT4_CapM-like"/>
    <property type="match status" value="1"/>
</dbReference>
<dbReference type="PANTHER" id="PTHR12526:SF638">
    <property type="entry name" value="SPORE COAT PROTEIN SA"/>
    <property type="match status" value="1"/>
</dbReference>
<keyword evidence="4" id="KW-1185">Reference proteome</keyword>
<protein>
    <submittedName>
        <fullName evidence="3">Glycosyltransferase involved in cell wall bisynthesis</fullName>
    </submittedName>
</protein>
<sequence length="369" mass="41900">MKIAVLSSHTSSLFWFRMDMMKDFIKQGHSVIAVGSELEAEWRSKFEENGIQYKQLFVERNGINPFKDLRTYRELKKFMKEEKPDKVFAYQAKTVVHGCLAAKANNIKEVYPLIAGLGSIFRGTGIKNKIIKTVMKVEYRLACNASKKVFFQNNDDMNEFINNGLVQKEKVVIINGSGVNLKKFQPEPLPVTPTFLFIGRLIKDKGVVEYLKACKRIKVNYPEVRCILVGPFDSNPSSIQPDELQPYIDNDVIEYVGEKTDVRPYLKQCTTYILPSYHEGTPKTVLEAMATGRSIITSDAPGCRETVTDGYNGFLIPVKDVNSLVDKMEILINDQEKNQIIAKNSLKLAKEKYDVKLINSNIMKTMGIL</sequence>
<feature type="domain" description="Glycosyl transferase family 1" evidence="1">
    <location>
        <begin position="192"/>
        <end position="345"/>
    </location>
</feature>
<dbReference type="InterPro" id="IPR028098">
    <property type="entry name" value="Glyco_trans_4-like_N"/>
</dbReference>
<comment type="caution">
    <text evidence="3">The sequence shown here is derived from an EMBL/GenBank/DDBJ whole genome shotgun (WGS) entry which is preliminary data.</text>
</comment>
<proteinExistence type="predicted"/>
<dbReference type="RefSeq" id="WP_093106438.1">
    <property type="nucleotide sequence ID" value="NZ_FNOS01000003.1"/>
</dbReference>
<reference evidence="3 4" key="1">
    <citation type="submission" date="2016-10" db="EMBL/GenBank/DDBJ databases">
        <authorList>
            <person name="Varghese N."/>
            <person name="Submissions S."/>
        </authorList>
    </citation>
    <scope>NUCLEOTIDE SEQUENCE [LARGE SCALE GENOMIC DNA]</scope>
    <source>
        <strain evidence="3 4">DSM 20748</strain>
    </source>
</reference>
<organism evidence="3 4">
    <name type="scientific">Salimicrobium album</name>
    <dbReference type="NCBI Taxonomy" id="50717"/>
    <lineage>
        <taxon>Bacteria</taxon>
        <taxon>Bacillati</taxon>
        <taxon>Bacillota</taxon>
        <taxon>Bacilli</taxon>
        <taxon>Bacillales</taxon>
        <taxon>Bacillaceae</taxon>
        <taxon>Salimicrobium</taxon>
    </lineage>
</organism>